<dbReference type="AlphaFoldDB" id="A0A445CHM0"/>
<accession>A0A445CHM0</accession>
<proteinExistence type="predicted"/>
<comment type="caution">
    <text evidence="1">The sequence shown here is derived from an EMBL/GenBank/DDBJ whole genome shotgun (WGS) entry which is preliminary data.</text>
</comment>
<evidence type="ECO:0000313" key="2">
    <source>
        <dbReference type="Proteomes" id="UP000289738"/>
    </source>
</evidence>
<protein>
    <recommendedName>
        <fullName evidence="3">Protein FAR1-RELATED SEQUENCE</fullName>
    </recommendedName>
</protein>
<dbReference type="EMBL" id="SDMP01000007">
    <property type="protein sequence ID" value="RYR50423.1"/>
    <property type="molecule type" value="Genomic_DNA"/>
</dbReference>
<dbReference type="PANTHER" id="PTHR47718:SF17">
    <property type="entry name" value="PROTEIN FAR1-RELATED SEQUENCE 5-LIKE"/>
    <property type="match status" value="1"/>
</dbReference>
<reference evidence="1 2" key="1">
    <citation type="submission" date="2019-01" db="EMBL/GenBank/DDBJ databases">
        <title>Sequencing of cultivated peanut Arachis hypogaea provides insights into genome evolution and oil improvement.</title>
        <authorList>
            <person name="Chen X."/>
        </authorList>
    </citation>
    <scope>NUCLEOTIDE SEQUENCE [LARGE SCALE GENOMIC DNA]</scope>
    <source>
        <strain evidence="2">cv. Fuhuasheng</strain>
        <tissue evidence="1">Leaves</tissue>
    </source>
</reference>
<sequence length="89" mass="10812">MHFAEQFGGFENVRFRRKDMYNQIEKQKQLMESDVTETLKYLKNYKVDNNGVFRHLIWMDGKSRVDFEVFGDVMAFDATYKKKNTSFHW</sequence>
<evidence type="ECO:0000313" key="1">
    <source>
        <dbReference type="EMBL" id="RYR50423.1"/>
    </source>
</evidence>
<organism evidence="1 2">
    <name type="scientific">Arachis hypogaea</name>
    <name type="common">Peanut</name>
    <dbReference type="NCBI Taxonomy" id="3818"/>
    <lineage>
        <taxon>Eukaryota</taxon>
        <taxon>Viridiplantae</taxon>
        <taxon>Streptophyta</taxon>
        <taxon>Embryophyta</taxon>
        <taxon>Tracheophyta</taxon>
        <taxon>Spermatophyta</taxon>
        <taxon>Magnoliopsida</taxon>
        <taxon>eudicotyledons</taxon>
        <taxon>Gunneridae</taxon>
        <taxon>Pentapetalae</taxon>
        <taxon>rosids</taxon>
        <taxon>fabids</taxon>
        <taxon>Fabales</taxon>
        <taxon>Fabaceae</taxon>
        <taxon>Papilionoideae</taxon>
        <taxon>50 kb inversion clade</taxon>
        <taxon>dalbergioids sensu lato</taxon>
        <taxon>Dalbergieae</taxon>
        <taxon>Pterocarpus clade</taxon>
        <taxon>Arachis</taxon>
    </lineage>
</organism>
<name>A0A445CHM0_ARAHY</name>
<gene>
    <name evidence="1" type="ORF">Ahy_A07g037028</name>
</gene>
<evidence type="ECO:0008006" key="3">
    <source>
        <dbReference type="Google" id="ProtNLM"/>
    </source>
</evidence>
<keyword evidence="2" id="KW-1185">Reference proteome</keyword>
<dbReference type="PANTHER" id="PTHR47718">
    <property type="entry name" value="OS01G0519700 PROTEIN"/>
    <property type="match status" value="1"/>
</dbReference>
<dbReference type="Proteomes" id="UP000289738">
    <property type="component" value="Chromosome A07"/>
</dbReference>